<dbReference type="AlphaFoldDB" id="A0A291DCA3"/>
<dbReference type="PANTHER" id="PTHR30121:SF6">
    <property type="entry name" value="SLR6007 PROTEIN"/>
    <property type="match status" value="1"/>
</dbReference>
<accession>A0A291DCA3</accession>
<dbReference type="InterPro" id="IPR027417">
    <property type="entry name" value="P-loop_NTPase"/>
</dbReference>
<dbReference type="PANTHER" id="PTHR30121">
    <property type="entry name" value="UNCHARACTERIZED PROTEIN YJGR-RELATED"/>
    <property type="match status" value="1"/>
</dbReference>
<proteinExistence type="predicted"/>
<dbReference type="SUPFAM" id="SSF52540">
    <property type="entry name" value="P-loop containing nucleoside triphosphate hydrolases"/>
    <property type="match status" value="1"/>
</dbReference>
<dbReference type="Proteomes" id="UP000218628">
    <property type="component" value="Plasmid unnamed"/>
</dbReference>
<gene>
    <name evidence="2" type="ORF">CO690_00205</name>
</gene>
<name>A0A291DCA3_9MICC</name>
<geneLocation type="plasmid" evidence="2">
    <name>unnamed</name>
</geneLocation>
<dbReference type="InterPro" id="IPR051162">
    <property type="entry name" value="T4SS_component"/>
</dbReference>
<dbReference type="RefSeq" id="WP_096740563.1">
    <property type="nucleotide sequence ID" value="NZ_CP023509.1"/>
</dbReference>
<evidence type="ECO:0000313" key="2">
    <source>
        <dbReference type="EMBL" id="ATF62171.1"/>
    </source>
</evidence>
<feature type="region of interest" description="Disordered" evidence="1">
    <location>
        <begin position="1"/>
        <end position="21"/>
    </location>
</feature>
<dbReference type="Gene3D" id="1.10.8.730">
    <property type="match status" value="1"/>
</dbReference>
<dbReference type="Gene3D" id="3.40.50.300">
    <property type="entry name" value="P-loop containing nucleotide triphosphate hydrolases"/>
    <property type="match status" value="1"/>
</dbReference>
<sequence>MGRRVVTSTAEHEQKSGQPSKGLFGAVKSLFAPPADAQERYYGRLRGYAVPGGGAAHLFESPREWRGSTRQVCGLWPFSAGSSTPFSGAPMGIDIDTNAPVGCDPISWFVDGIINNPSVFILGLPGYGKSTFVRHMLLGMNGRGIIPLIPGDLKPDYVDEVLAMGGQVIKLAPGHGHLNILDPGELSDIAPSLPPRTRERLMVDAHSRKLQMLSALISILRKGHVTPHEETILDAALTWLEENHDGVPVIQDLLDVIVARPQALQDVALDRGDETRYRDSTDMLVASLMSLNGQGRFGDMFSKPTSESLRMDRPAVFDISQISDIQRDVQAAALLACWSTTFASVEIAHTLADEGLKPRRNYFVVLDELWRALRAGADMVDRIDSLTRLNRRDGVGQAMITHTMSDLDALPTESEREKARGFVERSGLVVTGALPQSEMDKLRRVMPLSQSEAARLVSWADPGSWSRITQNRSVTGAPRQAPGVGRFMIKVGGRPGISVMVRLTQVEIDMNNTNKRWGNADGSVHVATDNEVTNALVGVATPPPASAAEPTADALKNLTPSPEGYGYYEHAS</sequence>
<evidence type="ECO:0000256" key="1">
    <source>
        <dbReference type="SAM" id="MobiDB-lite"/>
    </source>
</evidence>
<reference evidence="3" key="1">
    <citation type="submission" date="2017-09" db="EMBL/GenBank/DDBJ databases">
        <title>FDA dAtabase for Regulatory Grade micrObial Sequences (FDA-ARGOS): Supporting development and validation of Infectious Disease Dx tests.</title>
        <authorList>
            <person name="Minogue T."/>
            <person name="Wolcott M."/>
            <person name="Wasieloski L."/>
            <person name="Aguilar W."/>
            <person name="Moore D."/>
            <person name="Tallon L."/>
            <person name="Sadzewicz L."/>
            <person name="Ott S."/>
            <person name="Zhao X."/>
            <person name="Nagaraj S."/>
            <person name="Vavikolanu K."/>
            <person name="Aluvathingal J."/>
            <person name="Nadendla S."/>
            <person name="Sichtig H."/>
        </authorList>
    </citation>
    <scope>NUCLEOTIDE SEQUENCE [LARGE SCALE GENOMIC DNA]</scope>
    <source>
        <strain evidence="3">FDAARGOS_369</strain>
        <plasmid evidence="3">Plasmid unnamed</plasmid>
    </source>
</reference>
<keyword evidence="2" id="KW-0614">Plasmid</keyword>
<dbReference type="EMBL" id="CP023509">
    <property type="protein sequence ID" value="ATF62171.1"/>
    <property type="molecule type" value="Genomic_DNA"/>
</dbReference>
<evidence type="ECO:0000313" key="3">
    <source>
        <dbReference type="Proteomes" id="UP000218628"/>
    </source>
</evidence>
<protein>
    <submittedName>
        <fullName evidence="2">ATP/GTP-binding protein</fullName>
    </submittedName>
</protein>
<organism evidence="2 3">
    <name type="scientific">Rothia mucilaginosa</name>
    <dbReference type="NCBI Taxonomy" id="43675"/>
    <lineage>
        <taxon>Bacteria</taxon>
        <taxon>Bacillati</taxon>
        <taxon>Actinomycetota</taxon>
        <taxon>Actinomycetes</taxon>
        <taxon>Micrococcales</taxon>
        <taxon>Micrococcaceae</taxon>
        <taxon>Rothia</taxon>
    </lineage>
</organism>